<reference evidence="3" key="1">
    <citation type="submission" date="2019-12" db="EMBL/GenBank/DDBJ databases">
        <title>High-Quality draft genome sequences of three cyanobacteria isolated from the limestone walls of the Old Cathedral of Coimbra.</title>
        <authorList>
            <person name="Tiago I."/>
            <person name="Soares F."/>
            <person name="Portugal A."/>
        </authorList>
    </citation>
    <scope>NUCLEOTIDE SEQUENCE [LARGE SCALE GENOMIC DNA]</scope>
    <source>
        <strain evidence="3">C</strain>
    </source>
</reference>
<dbReference type="InterPro" id="IPR029044">
    <property type="entry name" value="Nucleotide-diphossugar_trans"/>
</dbReference>
<feature type="domain" description="Glycosyltransferase 2-like" evidence="2">
    <location>
        <begin position="23"/>
        <end position="140"/>
    </location>
</feature>
<feature type="region of interest" description="Disordered" evidence="1">
    <location>
        <begin position="377"/>
        <end position="400"/>
    </location>
</feature>
<evidence type="ECO:0000313" key="3">
    <source>
        <dbReference type="EMBL" id="NCJ07576.1"/>
    </source>
</evidence>
<evidence type="ECO:0000256" key="1">
    <source>
        <dbReference type="SAM" id="MobiDB-lite"/>
    </source>
</evidence>
<evidence type="ECO:0000313" key="4">
    <source>
        <dbReference type="Proteomes" id="UP000607397"/>
    </source>
</evidence>
<name>A0A8K2A0N0_9CYAN</name>
<dbReference type="InterPro" id="IPR001173">
    <property type="entry name" value="Glyco_trans_2-like"/>
</dbReference>
<proteinExistence type="predicted"/>
<dbReference type="AlphaFoldDB" id="A0A8K2A0N0"/>
<dbReference type="RefSeq" id="WP_161826057.1">
    <property type="nucleotide sequence ID" value="NZ_WVIC01000029.1"/>
</dbReference>
<dbReference type="PANTHER" id="PTHR43179:SF7">
    <property type="entry name" value="RHAMNOSYLTRANSFERASE WBBL"/>
    <property type="match status" value="1"/>
</dbReference>
<protein>
    <submittedName>
        <fullName evidence="3">Glycosyltransferase</fullName>
    </submittedName>
</protein>
<dbReference type="Pfam" id="PF00535">
    <property type="entry name" value="Glycos_transf_2"/>
    <property type="match status" value="1"/>
</dbReference>
<dbReference type="Proteomes" id="UP000607397">
    <property type="component" value="Unassembled WGS sequence"/>
</dbReference>
<dbReference type="SUPFAM" id="SSF53448">
    <property type="entry name" value="Nucleotide-diphospho-sugar transferases"/>
    <property type="match status" value="1"/>
</dbReference>
<dbReference type="Gene3D" id="3.90.550.10">
    <property type="entry name" value="Spore Coat Polysaccharide Biosynthesis Protein SpsA, Chain A"/>
    <property type="match status" value="1"/>
</dbReference>
<sequence>MTALQQSSNQSWNSPAAEPEVTIIVVPRERFQFAQDSLESLYEVTSFPFQLIYVDNNSPAQLQRYLATQAAKKGFQIVRSDRYLSPNAARNLGLQQVSSPYVVFVDNDVIFAPGWLDALVSCAQETDATVVGSLVCQYQPVHETIHCAGGEYIAAEAFEGFVQNAPAVSNSGGWHIYEKTYYQNRQIDEVRDRIHRQPTGFVEFHAMLVQTAFFREHGPLDEGLCCTKEYLDFAMTVARAGGTIYLEPASVVTFLTHPPAPRLQWADLPYFSLRWSDAWERSSLQYFQKKWHLADSRYFQKRYQKLGWRRWEELIKPRVASLAWLGQRRAKRLEKQLLAWEKKLNSAWCNHYTRTLAKQLGCSSVAIADGRNHPPITLSLPPNHLPRPTAATQDPLVLKR</sequence>
<comment type="caution">
    <text evidence="3">The sequence shown here is derived from an EMBL/GenBank/DDBJ whole genome shotgun (WGS) entry which is preliminary data.</text>
</comment>
<gene>
    <name evidence="3" type="ORF">GS597_13870</name>
</gene>
<accession>A0A8K2A0N0</accession>
<dbReference type="EMBL" id="WVIC01000029">
    <property type="protein sequence ID" value="NCJ07576.1"/>
    <property type="molecule type" value="Genomic_DNA"/>
</dbReference>
<dbReference type="PANTHER" id="PTHR43179">
    <property type="entry name" value="RHAMNOSYLTRANSFERASE WBBL"/>
    <property type="match status" value="1"/>
</dbReference>
<keyword evidence="4" id="KW-1185">Reference proteome</keyword>
<organism evidence="3 4">
    <name type="scientific">Petrachloros mirabilis ULC683</name>
    <dbReference type="NCBI Taxonomy" id="2781853"/>
    <lineage>
        <taxon>Bacteria</taxon>
        <taxon>Bacillati</taxon>
        <taxon>Cyanobacteriota</taxon>
        <taxon>Cyanophyceae</taxon>
        <taxon>Synechococcales</taxon>
        <taxon>Petrachlorosaceae</taxon>
        <taxon>Petrachloros</taxon>
        <taxon>Petrachloros mirabilis</taxon>
    </lineage>
</organism>
<evidence type="ECO:0000259" key="2">
    <source>
        <dbReference type="Pfam" id="PF00535"/>
    </source>
</evidence>